<dbReference type="GO" id="GO:0004181">
    <property type="term" value="F:metallocarboxypeptidase activity"/>
    <property type="evidence" value="ECO:0007669"/>
    <property type="project" value="InterPro"/>
</dbReference>
<dbReference type="InterPro" id="IPR034274">
    <property type="entry name" value="ENP1_M14_CPD"/>
</dbReference>
<evidence type="ECO:0000259" key="10">
    <source>
        <dbReference type="PROSITE" id="PS52035"/>
    </source>
</evidence>
<dbReference type="PROSITE" id="PS52035">
    <property type="entry name" value="PEPTIDASE_M14"/>
    <property type="match status" value="1"/>
</dbReference>
<dbReference type="Gene3D" id="3.10.350.10">
    <property type="entry name" value="LysM domain"/>
    <property type="match status" value="2"/>
</dbReference>
<proteinExistence type="inferred from homology"/>
<dbReference type="RefSeq" id="WP_061568449.1">
    <property type="nucleotide sequence ID" value="NZ_LQYT01000028.1"/>
</dbReference>
<dbReference type="STRING" id="301148.B4135_0261"/>
<dbReference type="Gene3D" id="3.40.630.10">
    <property type="entry name" value="Zn peptidases"/>
    <property type="match status" value="1"/>
</dbReference>
<feature type="domain" description="LysM" evidence="9">
    <location>
        <begin position="51"/>
        <end position="95"/>
    </location>
</feature>
<dbReference type="OrthoDB" id="9802862at2"/>
<evidence type="ECO:0000256" key="2">
    <source>
        <dbReference type="ARBA" id="ARBA00005988"/>
    </source>
</evidence>
<dbReference type="EMBL" id="LQYT01000028">
    <property type="protein sequence ID" value="KYD20843.1"/>
    <property type="molecule type" value="Genomic_DNA"/>
</dbReference>
<evidence type="ECO:0000256" key="5">
    <source>
        <dbReference type="ARBA" id="ARBA00022833"/>
    </source>
</evidence>
<feature type="region of interest" description="Disordered" evidence="8">
    <location>
        <begin position="266"/>
        <end position="290"/>
    </location>
</feature>
<gene>
    <name evidence="11" type="ORF">B4135_0261</name>
</gene>
<evidence type="ECO:0000256" key="6">
    <source>
        <dbReference type="ARBA" id="ARBA00023049"/>
    </source>
</evidence>
<dbReference type="GO" id="GO:0005615">
    <property type="term" value="C:extracellular space"/>
    <property type="evidence" value="ECO:0007669"/>
    <property type="project" value="TreeGrafter"/>
</dbReference>
<evidence type="ECO:0000256" key="7">
    <source>
        <dbReference type="PROSITE-ProRule" id="PRU01379"/>
    </source>
</evidence>
<dbReference type="PANTHER" id="PTHR11705:SF143">
    <property type="entry name" value="SLL0236 PROTEIN"/>
    <property type="match status" value="1"/>
</dbReference>
<feature type="domain" description="Peptidase M14" evidence="10">
    <location>
        <begin position="108"/>
        <end position="392"/>
    </location>
</feature>
<comment type="similarity">
    <text evidence="2 7">Belongs to the peptidase M14 family.</text>
</comment>
<dbReference type="SUPFAM" id="SSF53187">
    <property type="entry name" value="Zn-dependent exopeptidases"/>
    <property type="match status" value="1"/>
</dbReference>
<accession>A0A150M8G4</accession>
<dbReference type="EC" id="3.4.19.11" evidence="11"/>
<dbReference type="PATRIC" id="fig|301148.3.peg.2730"/>
<organism evidence="11 12">
    <name type="scientific">Caldibacillus debilis</name>
    <dbReference type="NCBI Taxonomy" id="301148"/>
    <lineage>
        <taxon>Bacteria</taxon>
        <taxon>Bacillati</taxon>
        <taxon>Bacillota</taxon>
        <taxon>Bacilli</taxon>
        <taxon>Bacillales</taxon>
        <taxon>Bacillaceae</taxon>
        <taxon>Caldibacillus</taxon>
    </lineage>
</organism>
<comment type="cofactor">
    <cofactor evidence="1">
        <name>Zn(2+)</name>
        <dbReference type="ChEBI" id="CHEBI:29105"/>
    </cofactor>
</comment>
<reference evidence="11 12" key="1">
    <citation type="submission" date="2016-01" db="EMBL/GenBank/DDBJ databases">
        <title>Draft Genome Sequences of Seven Thermophilic Sporeformers Isolated from Foods.</title>
        <authorList>
            <person name="Berendsen E.M."/>
            <person name="Wells-Bennik M.H."/>
            <person name="Krawcyk A.O."/>
            <person name="De Jong A."/>
            <person name="Holsappel S."/>
            <person name="Eijlander R.T."/>
            <person name="Kuipers O.P."/>
        </authorList>
    </citation>
    <scope>NUCLEOTIDE SEQUENCE [LARGE SCALE GENOMIC DNA]</scope>
    <source>
        <strain evidence="11 12">B4135</strain>
    </source>
</reference>
<evidence type="ECO:0000313" key="12">
    <source>
        <dbReference type="Proteomes" id="UP000075683"/>
    </source>
</evidence>
<keyword evidence="6" id="KW-0482">Metalloprotease</keyword>
<dbReference type="InterPro" id="IPR036779">
    <property type="entry name" value="LysM_dom_sf"/>
</dbReference>
<feature type="domain" description="LysM" evidence="9">
    <location>
        <begin position="1"/>
        <end position="45"/>
    </location>
</feature>
<dbReference type="Proteomes" id="UP000075683">
    <property type="component" value="Unassembled WGS sequence"/>
</dbReference>
<keyword evidence="5" id="KW-0862">Zinc</keyword>
<protein>
    <submittedName>
        <fullName evidence="11">Gamma-D-glutamyl-L-diamino acid endopeptidase I</fullName>
        <ecNumber evidence="11">3.4.19.11</ecNumber>
    </submittedName>
</protein>
<evidence type="ECO:0000256" key="8">
    <source>
        <dbReference type="SAM" id="MobiDB-lite"/>
    </source>
</evidence>
<dbReference type="InterPro" id="IPR018392">
    <property type="entry name" value="LysM"/>
</dbReference>
<evidence type="ECO:0000256" key="1">
    <source>
        <dbReference type="ARBA" id="ARBA00001947"/>
    </source>
</evidence>
<dbReference type="InterPro" id="IPR000834">
    <property type="entry name" value="Peptidase_M14"/>
</dbReference>
<dbReference type="GO" id="GO:0008270">
    <property type="term" value="F:zinc ion binding"/>
    <property type="evidence" value="ECO:0007669"/>
    <property type="project" value="InterPro"/>
</dbReference>
<dbReference type="SMART" id="SM00631">
    <property type="entry name" value="Zn_pept"/>
    <property type="match status" value="1"/>
</dbReference>
<name>A0A150M8G4_9BACI</name>
<sequence length="394" mass="44805">MKVKVRPGDTLWLYSRLFRIPLPLLEDANKHADPDRLPVGEEIHIPGFIPEEHAIQKGDTYWEIARRLNISPGALALLNPEHHPDHLPEGGRIRLPKRVVRPIVTDPGQYDFPRLQRDLRRIEEVYPFISVETVGSSVLARPLLEIRTGRGERTIHFNAAFHANEWITVPVLMRMFNEFLLALTNGNPLCGIFVLPLYENNVLSIVPMVNPDGVDLVINGPPEKVREQVVRLNGGSTDFSGWKANIRGVDLNDQFPANWKIEKEKRAQCPGPRDYPGEAPLTEPEASSMGRLTRERDFARVFALHTQGKEFYWGYEGLEPPESEALAKEFARVSGYKSVRYVDSHAGYKDWFVQEFRRPGFTFELGSGVNPLPICQFPEMVEEMIGVFLSALHQ</sequence>
<dbReference type="SUPFAM" id="SSF54106">
    <property type="entry name" value="LysM domain"/>
    <property type="match status" value="2"/>
</dbReference>
<dbReference type="PANTHER" id="PTHR11705">
    <property type="entry name" value="PROTEASE FAMILY M14 CARBOXYPEPTIDASE A,B"/>
    <property type="match status" value="1"/>
</dbReference>
<dbReference type="Pfam" id="PF00246">
    <property type="entry name" value="Peptidase_M14"/>
    <property type="match status" value="1"/>
</dbReference>
<evidence type="ECO:0000259" key="9">
    <source>
        <dbReference type="PROSITE" id="PS51782"/>
    </source>
</evidence>
<dbReference type="CDD" id="cd00118">
    <property type="entry name" value="LysM"/>
    <property type="match status" value="2"/>
</dbReference>
<keyword evidence="3" id="KW-0645">Protease</keyword>
<dbReference type="Pfam" id="PF01476">
    <property type="entry name" value="LysM"/>
    <property type="match status" value="2"/>
</dbReference>
<dbReference type="AlphaFoldDB" id="A0A150M8G4"/>
<dbReference type="PROSITE" id="PS51782">
    <property type="entry name" value="LYSM"/>
    <property type="match status" value="2"/>
</dbReference>
<evidence type="ECO:0000256" key="3">
    <source>
        <dbReference type="ARBA" id="ARBA00022670"/>
    </source>
</evidence>
<comment type="caution">
    <text evidence="11">The sequence shown here is derived from an EMBL/GenBank/DDBJ whole genome shotgun (WGS) entry which is preliminary data.</text>
</comment>
<keyword evidence="4 11" id="KW-0378">Hydrolase</keyword>
<evidence type="ECO:0000313" key="11">
    <source>
        <dbReference type="EMBL" id="KYD20843.1"/>
    </source>
</evidence>
<dbReference type="GO" id="GO:0006508">
    <property type="term" value="P:proteolysis"/>
    <property type="evidence" value="ECO:0007669"/>
    <property type="project" value="UniProtKB-KW"/>
</dbReference>
<dbReference type="SMART" id="SM00257">
    <property type="entry name" value="LysM"/>
    <property type="match status" value="2"/>
</dbReference>
<dbReference type="CDD" id="cd06229">
    <property type="entry name" value="M14_Endopeptidase_I"/>
    <property type="match status" value="1"/>
</dbReference>
<evidence type="ECO:0000256" key="4">
    <source>
        <dbReference type="ARBA" id="ARBA00022801"/>
    </source>
</evidence>
<feature type="active site" description="Proton donor/acceptor" evidence="7">
    <location>
        <position position="364"/>
    </location>
</feature>